<dbReference type="RefSeq" id="WP_143033973.1">
    <property type="nucleotide sequence ID" value="NZ_FNRY01000001.1"/>
</dbReference>
<keyword evidence="2" id="KW-1185">Reference proteome</keyword>
<dbReference type="EMBL" id="FNRY01000001">
    <property type="protein sequence ID" value="SEB56787.1"/>
    <property type="molecule type" value="Genomic_DNA"/>
</dbReference>
<proteinExistence type="predicted"/>
<dbReference type="OrthoDB" id="5174328at2"/>
<reference evidence="1 2" key="1">
    <citation type="submission" date="2016-10" db="EMBL/GenBank/DDBJ databases">
        <authorList>
            <person name="de Groot N.N."/>
        </authorList>
    </citation>
    <scope>NUCLEOTIDE SEQUENCE [LARGE SCALE GENOMIC DNA]</scope>
    <source>
        <strain evidence="1 2">DSM 21799</strain>
    </source>
</reference>
<dbReference type="STRING" id="640635.SAMN04489806_1130"/>
<accession>A0A1H4KEB2</accession>
<dbReference type="AlphaFoldDB" id="A0A1H4KEB2"/>
<dbReference type="Proteomes" id="UP000199183">
    <property type="component" value="Unassembled WGS sequence"/>
</dbReference>
<evidence type="ECO:0000313" key="1">
    <source>
        <dbReference type="EMBL" id="SEB56787.1"/>
    </source>
</evidence>
<name>A0A1H4KEB2_9MICO</name>
<organism evidence="1 2">
    <name type="scientific">Paramicrobacterium humi</name>
    <dbReference type="NCBI Taxonomy" id="640635"/>
    <lineage>
        <taxon>Bacteria</taxon>
        <taxon>Bacillati</taxon>
        <taxon>Actinomycetota</taxon>
        <taxon>Actinomycetes</taxon>
        <taxon>Micrococcales</taxon>
        <taxon>Microbacteriaceae</taxon>
        <taxon>Paramicrobacterium</taxon>
    </lineage>
</organism>
<evidence type="ECO:0000313" key="2">
    <source>
        <dbReference type="Proteomes" id="UP000199183"/>
    </source>
</evidence>
<gene>
    <name evidence="1" type="ORF">SAMN04489806_1130</name>
</gene>
<sequence>MTPQELFASQYRRWFESVFSRTRVSQGASLDPFATSLRRTGVMVDRLGEIRATGVPGGDANQVVTDLSSAGLVERKIGPTGAAIAGEADLSSLGARLLEEWESLGIAETTELYELARAVALVRIGVESEHVTYLNFYDFWNQLVSLQPADYWLQDGWRLYAPSYLNQTDDAGFNPFSVICVLRKGDVWSPDAWLAWAGADQKLAPHITKFVDRVPTTRLAGRRNFCRAMEIYRLHALGCSRAQLESVLMSWRES</sequence>
<protein>
    <submittedName>
        <fullName evidence="1">Uncharacterized protein</fullName>
    </submittedName>
</protein>